<dbReference type="REBASE" id="60840">
    <property type="entry name" value="S.AolS58ORF35380P"/>
</dbReference>
<dbReference type="Proteomes" id="UP000011841">
    <property type="component" value="Chromosome"/>
</dbReference>
<comment type="similarity">
    <text evidence="1">Belongs to the type-I restriction system S methylase family.</text>
</comment>
<evidence type="ECO:0000256" key="2">
    <source>
        <dbReference type="ARBA" id="ARBA00022747"/>
    </source>
</evidence>
<dbReference type="InterPro" id="IPR000055">
    <property type="entry name" value="Restrct_endonuc_typeI_TRD"/>
</dbReference>
<dbReference type="RefSeq" id="WP_015666644.1">
    <property type="nucleotide sequence ID" value="NC_020453.1"/>
</dbReference>
<keyword evidence="2" id="KW-0680">Restriction system</keyword>
<dbReference type="PANTHER" id="PTHR30408">
    <property type="entry name" value="TYPE-1 RESTRICTION ENZYME ECOKI SPECIFICITY PROTEIN"/>
    <property type="match status" value="1"/>
</dbReference>
<dbReference type="PANTHER" id="PTHR30408:SF12">
    <property type="entry name" value="TYPE I RESTRICTION ENZYME MJAVIII SPECIFICITY SUBUNIT"/>
    <property type="match status" value="1"/>
</dbReference>
<proteinExistence type="inferred from homology"/>
<dbReference type="KEGG" id="aol:S58_35390"/>
<dbReference type="InterPro" id="IPR044946">
    <property type="entry name" value="Restrct_endonuc_typeI_TRD_sf"/>
</dbReference>
<dbReference type="GO" id="GO:0009307">
    <property type="term" value="P:DNA restriction-modification system"/>
    <property type="evidence" value="ECO:0007669"/>
    <property type="project" value="UniProtKB-KW"/>
</dbReference>
<organism evidence="5 6">
    <name type="scientific">Bradyrhizobium oligotrophicum S58</name>
    <dbReference type="NCBI Taxonomy" id="1245469"/>
    <lineage>
        <taxon>Bacteria</taxon>
        <taxon>Pseudomonadati</taxon>
        <taxon>Pseudomonadota</taxon>
        <taxon>Alphaproteobacteria</taxon>
        <taxon>Hyphomicrobiales</taxon>
        <taxon>Nitrobacteraceae</taxon>
        <taxon>Bradyrhizobium</taxon>
    </lineage>
</organism>
<dbReference type="Pfam" id="PF01420">
    <property type="entry name" value="Methylase_S"/>
    <property type="match status" value="2"/>
</dbReference>
<keyword evidence="3" id="KW-0238">DNA-binding</keyword>
<dbReference type="STRING" id="1245469.S58_35390"/>
<name>M4Z843_9BRAD</name>
<dbReference type="GO" id="GO:0003677">
    <property type="term" value="F:DNA binding"/>
    <property type="evidence" value="ECO:0007669"/>
    <property type="project" value="UniProtKB-KW"/>
</dbReference>
<feature type="domain" description="Type I restriction modification DNA specificity" evidence="4">
    <location>
        <begin position="204"/>
        <end position="368"/>
    </location>
</feature>
<dbReference type="eggNOG" id="COG0732">
    <property type="taxonomic scope" value="Bacteria"/>
</dbReference>
<evidence type="ECO:0000313" key="6">
    <source>
        <dbReference type="Proteomes" id="UP000011841"/>
    </source>
</evidence>
<dbReference type="OrthoDB" id="8228217at2"/>
<evidence type="ECO:0000256" key="3">
    <source>
        <dbReference type="ARBA" id="ARBA00023125"/>
    </source>
</evidence>
<reference evidence="5 6" key="1">
    <citation type="journal article" date="2013" name="Appl. Environ. Microbiol.">
        <title>Genome analysis suggests that the soil oligotrophic bacterium Agromonas oligotrophica (Bradyrhizobium oligotrophicum) is a nitrogen-fixing symbiont of Aeschynomene indica.</title>
        <authorList>
            <person name="Okubo T."/>
            <person name="Fukushima S."/>
            <person name="Itakura M."/>
            <person name="Oshima K."/>
            <person name="Longtonglang A."/>
            <person name="Teaumroong N."/>
            <person name="Mitsui H."/>
            <person name="Hattori M."/>
            <person name="Hattori R."/>
            <person name="Hattori T."/>
            <person name="Minamisawa K."/>
        </authorList>
    </citation>
    <scope>NUCLEOTIDE SEQUENCE [LARGE SCALE GENOMIC DNA]</scope>
    <source>
        <strain evidence="5 6">S58</strain>
    </source>
</reference>
<dbReference type="Gene3D" id="3.90.220.20">
    <property type="entry name" value="DNA methylase specificity domains"/>
    <property type="match status" value="2"/>
</dbReference>
<dbReference type="EMBL" id="AP012603">
    <property type="protein sequence ID" value="BAM89532.1"/>
    <property type="molecule type" value="Genomic_DNA"/>
</dbReference>
<protein>
    <recommendedName>
        <fullName evidence="4">Type I restriction modification DNA specificity domain-containing protein</fullName>
    </recommendedName>
</protein>
<dbReference type="HOGENOM" id="CLU_021095_2_1_5"/>
<dbReference type="AlphaFoldDB" id="M4Z843"/>
<keyword evidence="6" id="KW-1185">Reference proteome</keyword>
<feature type="domain" description="Type I restriction modification DNA specificity" evidence="4">
    <location>
        <begin position="3"/>
        <end position="171"/>
    </location>
</feature>
<evidence type="ECO:0000313" key="5">
    <source>
        <dbReference type="EMBL" id="BAM89532.1"/>
    </source>
</evidence>
<dbReference type="InterPro" id="IPR052021">
    <property type="entry name" value="Type-I_RS_S_subunit"/>
</dbReference>
<dbReference type="CDD" id="cd17282">
    <property type="entry name" value="RMtype1_S_Eco16444ORF1681_TRD1-CR1_like"/>
    <property type="match status" value="1"/>
</dbReference>
<gene>
    <name evidence="5" type="ORF">S58_35390</name>
</gene>
<evidence type="ECO:0000256" key="1">
    <source>
        <dbReference type="ARBA" id="ARBA00010923"/>
    </source>
</evidence>
<dbReference type="SUPFAM" id="SSF116734">
    <property type="entry name" value="DNA methylase specificity domain"/>
    <property type="match status" value="2"/>
</dbReference>
<sequence>MKKGWEQIKLGEACSLISRGIAPRYIESGGLAVINQKCVRDHEISYELCRRHDAAAKAVDKERYVRVGDVLVNSTGTGTLGRVAQVRKEPKEPTTVDTHVTIVRPKPNRFYADFFGYMLMKIEDEITKSGEGASGQTELARTTLQRKFDVSFPTSLAEQQCIVTILDEAFTGLATATANAEKNIRNVRELFNSFLCLIFGKKREGWKDKSLDEVAMQFGRGKSKHRPRNDPSLYGGKYPFIQTGDVRNADRLIVEYSQTYNEKGLKQSKLWPKGTICITIAANIAETCILGFDACFPDSVIGMVVDPHQTNNKFVEYLLQFFKGVLQAQGKGSAQDNINLTTFETQKFPFPSVDVQNALVERLDAMAEEARRLEGVYLAKLASIAELKQSLLREAFSGRLTSPPTRAVNEAAE</sequence>
<accession>M4Z843</accession>
<dbReference type="GeneID" id="301817373"/>
<evidence type="ECO:0000259" key="4">
    <source>
        <dbReference type="Pfam" id="PF01420"/>
    </source>
</evidence>